<keyword evidence="6" id="KW-1185">Reference proteome</keyword>
<dbReference type="AlphaFoldDB" id="A0A7R9AJ53"/>
<name>A0A7R9AJ53_9CRUS</name>
<evidence type="ECO:0000313" key="6">
    <source>
        <dbReference type="Proteomes" id="UP000677054"/>
    </source>
</evidence>
<keyword evidence="3" id="KW-0813">Transport</keyword>
<dbReference type="SUPFAM" id="SSF53850">
    <property type="entry name" value="Periplasmic binding protein-like II"/>
    <property type="match status" value="1"/>
</dbReference>
<dbReference type="InterPro" id="IPR006059">
    <property type="entry name" value="SBP"/>
</dbReference>
<organism evidence="5">
    <name type="scientific">Darwinula stevensoni</name>
    <dbReference type="NCBI Taxonomy" id="69355"/>
    <lineage>
        <taxon>Eukaryota</taxon>
        <taxon>Metazoa</taxon>
        <taxon>Ecdysozoa</taxon>
        <taxon>Arthropoda</taxon>
        <taxon>Crustacea</taxon>
        <taxon>Oligostraca</taxon>
        <taxon>Ostracoda</taxon>
        <taxon>Podocopa</taxon>
        <taxon>Podocopida</taxon>
        <taxon>Darwinulocopina</taxon>
        <taxon>Darwinuloidea</taxon>
        <taxon>Darwinulidae</taxon>
        <taxon>Darwinula</taxon>
    </lineage>
</organism>
<comment type="similarity">
    <text evidence="2">Belongs to the bacterial solute-binding protein 1 family.</text>
</comment>
<dbReference type="PANTHER" id="PTHR43649">
    <property type="entry name" value="ARABINOSE-BINDING PROTEIN-RELATED"/>
    <property type="match status" value="1"/>
</dbReference>
<dbReference type="Pfam" id="PF01547">
    <property type="entry name" value="SBP_bac_1"/>
    <property type="match status" value="1"/>
</dbReference>
<accession>A0A7R9AJ53</accession>
<dbReference type="OrthoDB" id="10468004at2759"/>
<evidence type="ECO:0000256" key="3">
    <source>
        <dbReference type="ARBA" id="ARBA00022448"/>
    </source>
</evidence>
<evidence type="ECO:0000313" key="5">
    <source>
        <dbReference type="EMBL" id="CAD7255003.1"/>
    </source>
</evidence>
<gene>
    <name evidence="5" type="ORF">DSTB1V02_LOCUS14749</name>
</gene>
<keyword evidence="4" id="KW-0732">Signal</keyword>
<evidence type="ECO:0000256" key="4">
    <source>
        <dbReference type="ARBA" id="ARBA00022729"/>
    </source>
</evidence>
<dbReference type="PANTHER" id="PTHR43649:SF28">
    <property type="entry name" value="BINDING PROTEIN COMPONENT OF ABC SUGAR TRANSPORTER-RELATED"/>
    <property type="match status" value="1"/>
</dbReference>
<reference evidence="5" key="1">
    <citation type="submission" date="2020-11" db="EMBL/GenBank/DDBJ databases">
        <authorList>
            <person name="Tran Van P."/>
        </authorList>
    </citation>
    <scope>NUCLEOTIDE SEQUENCE</scope>
</reference>
<proteinExistence type="inferred from homology"/>
<comment type="subcellular location">
    <subcellularLocation>
        <location evidence="1">Cell envelope</location>
    </subcellularLocation>
</comment>
<protein>
    <recommendedName>
        <fullName evidence="7">Sugar ABC transporter substrate-binding protein</fullName>
    </recommendedName>
</protein>
<sequence>IKQEINMMRLSKMGFAAALVATGSLAGAAEVEVLHWWTSGGEAKAAAELKTMMTTKGHIWKDFAVAGGGGDAAMTVLKSRVVSGNPPAAAQIKGPAIQEWAVEGVLANLDPIAKVEGWDKLLPPEVSNVMKYKGSYVAVPVNVHRVNWMWANPDVMKKSGVTAVPKTWDEFFAAADKVKKAGFIAVAHGGQNWQDFTTFEDVVLGVGGPKFYTDSLVKLDQKALNSPTMTKVLETFRKIKSYTDPGAPGRDWNLATAMVMQGKAGSIPVRLGMKMDKFDDCGKTSSQDFVAAAKSGGLVPSVAHGMAIAPAAEGAIKDAVSQFWNNDKMSVADGVKSIAKAAMTK</sequence>
<evidence type="ECO:0000256" key="2">
    <source>
        <dbReference type="ARBA" id="ARBA00008520"/>
    </source>
</evidence>
<evidence type="ECO:0008006" key="7">
    <source>
        <dbReference type="Google" id="ProtNLM"/>
    </source>
</evidence>
<dbReference type="InterPro" id="IPR050490">
    <property type="entry name" value="Bact_solute-bd_prot1"/>
</dbReference>
<dbReference type="EMBL" id="CAJPEV010015467">
    <property type="protein sequence ID" value="CAG0907166.1"/>
    <property type="molecule type" value="Genomic_DNA"/>
</dbReference>
<dbReference type="Gene3D" id="3.40.190.10">
    <property type="entry name" value="Periplasmic binding protein-like II"/>
    <property type="match status" value="2"/>
</dbReference>
<evidence type="ECO:0000256" key="1">
    <source>
        <dbReference type="ARBA" id="ARBA00004196"/>
    </source>
</evidence>
<dbReference type="EMBL" id="LR914985">
    <property type="protein sequence ID" value="CAD7255003.1"/>
    <property type="molecule type" value="Genomic_DNA"/>
</dbReference>
<dbReference type="Proteomes" id="UP000677054">
    <property type="component" value="Unassembled WGS sequence"/>
</dbReference>
<feature type="non-terminal residue" evidence="5">
    <location>
        <position position="345"/>
    </location>
</feature>